<protein>
    <submittedName>
        <fullName evidence="2">Inaperturate pollen1</fullName>
    </submittedName>
</protein>
<gene>
    <name evidence="2" type="ORF">FRX31_021825</name>
</gene>
<name>A0A7J6VU22_THATH</name>
<dbReference type="Pfam" id="PF14144">
    <property type="entry name" value="DOG1"/>
    <property type="match status" value="1"/>
</dbReference>
<comment type="caution">
    <text evidence="2">The sequence shown here is derived from an EMBL/GenBank/DDBJ whole genome shotgun (WGS) entry which is preliminary data.</text>
</comment>
<sequence>MMKAVAARIGLKRAERPFKDFYEEWIETLKTILLPLLRRSMLVSSANHLSTHVQMLHHHFQTYYYALDLAASEDISQLLYPTWRNSLEKPFLWFADFHPNLFINLLKSFLNQQDSEIIERNHEKGLKFKSLKFPFAWNNPSTNLLSRIEQIECGLRLMVPTFVIRARKAQEEFIKRVGVNWVHCEGKEEASKVIGGAVVANMEELVSVFLDANRLRRSILTEIMGATDAYQAALYLEGLANFFVGFKDCELLKEFEQYKIPI</sequence>
<feature type="domain" description="DOG1" evidence="1">
    <location>
        <begin position="15"/>
        <end position="256"/>
    </location>
</feature>
<dbReference type="PROSITE" id="PS51806">
    <property type="entry name" value="DOG1"/>
    <property type="match status" value="1"/>
</dbReference>
<keyword evidence="3" id="KW-1185">Reference proteome</keyword>
<dbReference type="InterPro" id="IPR025422">
    <property type="entry name" value="TGA_domain"/>
</dbReference>
<proteinExistence type="predicted"/>
<dbReference type="PANTHER" id="PTHR46354:SF9">
    <property type="entry name" value="PROTEIN INAPERTURATE POLLEN1"/>
    <property type="match status" value="1"/>
</dbReference>
<dbReference type="InterPro" id="IPR051886">
    <property type="entry name" value="Seed_Dev/Stress_Resp_Reg"/>
</dbReference>
<evidence type="ECO:0000313" key="2">
    <source>
        <dbReference type="EMBL" id="KAF5188586.1"/>
    </source>
</evidence>
<evidence type="ECO:0000313" key="3">
    <source>
        <dbReference type="Proteomes" id="UP000554482"/>
    </source>
</evidence>
<dbReference type="PANTHER" id="PTHR46354">
    <property type="entry name" value="DOG1 DOMAIN-CONTAINING PROTEIN"/>
    <property type="match status" value="1"/>
</dbReference>
<dbReference type="GO" id="GO:0006351">
    <property type="term" value="P:DNA-templated transcription"/>
    <property type="evidence" value="ECO:0007669"/>
    <property type="project" value="InterPro"/>
</dbReference>
<dbReference type="Proteomes" id="UP000554482">
    <property type="component" value="Unassembled WGS sequence"/>
</dbReference>
<reference evidence="2 3" key="1">
    <citation type="submission" date="2020-06" db="EMBL/GenBank/DDBJ databases">
        <title>Transcriptomic and genomic resources for Thalictrum thalictroides and T. hernandezii: Facilitating candidate gene discovery in an emerging model plant lineage.</title>
        <authorList>
            <person name="Arias T."/>
            <person name="Riano-Pachon D.M."/>
            <person name="Di Stilio V.S."/>
        </authorList>
    </citation>
    <scope>NUCLEOTIDE SEQUENCE [LARGE SCALE GENOMIC DNA]</scope>
    <source>
        <strain evidence="3">cv. WT478/WT964</strain>
        <tissue evidence="2">Leaves</tissue>
    </source>
</reference>
<accession>A0A7J6VU22</accession>
<dbReference type="EMBL" id="JABWDY010026581">
    <property type="protein sequence ID" value="KAF5188586.1"/>
    <property type="molecule type" value="Genomic_DNA"/>
</dbReference>
<dbReference type="AlphaFoldDB" id="A0A7J6VU22"/>
<dbReference type="OrthoDB" id="683795at2759"/>
<organism evidence="2 3">
    <name type="scientific">Thalictrum thalictroides</name>
    <name type="common">Rue-anemone</name>
    <name type="synonym">Anemone thalictroides</name>
    <dbReference type="NCBI Taxonomy" id="46969"/>
    <lineage>
        <taxon>Eukaryota</taxon>
        <taxon>Viridiplantae</taxon>
        <taxon>Streptophyta</taxon>
        <taxon>Embryophyta</taxon>
        <taxon>Tracheophyta</taxon>
        <taxon>Spermatophyta</taxon>
        <taxon>Magnoliopsida</taxon>
        <taxon>Ranunculales</taxon>
        <taxon>Ranunculaceae</taxon>
        <taxon>Thalictroideae</taxon>
        <taxon>Thalictrum</taxon>
    </lineage>
</organism>
<evidence type="ECO:0000259" key="1">
    <source>
        <dbReference type="PROSITE" id="PS51806"/>
    </source>
</evidence>
<dbReference type="GO" id="GO:0043565">
    <property type="term" value="F:sequence-specific DNA binding"/>
    <property type="evidence" value="ECO:0007669"/>
    <property type="project" value="InterPro"/>
</dbReference>